<gene>
    <name evidence="1" type="ORF">M8818_006010</name>
</gene>
<accession>A0ACC3S7P7</accession>
<proteinExistence type="predicted"/>
<dbReference type="EMBL" id="JAMKPW020000038">
    <property type="protein sequence ID" value="KAK8200695.1"/>
    <property type="molecule type" value="Genomic_DNA"/>
</dbReference>
<keyword evidence="2" id="KW-1185">Reference proteome</keyword>
<organism evidence="1 2">
    <name type="scientific">Zalaria obscura</name>
    <dbReference type="NCBI Taxonomy" id="2024903"/>
    <lineage>
        <taxon>Eukaryota</taxon>
        <taxon>Fungi</taxon>
        <taxon>Dikarya</taxon>
        <taxon>Ascomycota</taxon>
        <taxon>Pezizomycotina</taxon>
        <taxon>Dothideomycetes</taxon>
        <taxon>Dothideomycetidae</taxon>
        <taxon>Dothideales</taxon>
        <taxon>Zalariaceae</taxon>
        <taxon>Zalaria</taxon>
    </lineage>
</organism>
<dbReference type="Proteomes" id="UP001320706">
    <property type="component" value="Unassembled WGS sequence"/>
</dbReference>
<comment type="caution">
    <text evidence="1">The sequence shown here is derived from an EMBL/GenBank/DDBJ whole genome shotgun (WGS) entry which is preliminary data.</text>
</comment>
<reference evidence="1" key="1">
    <citation type="submission" date="2024-02" db="EMBL/GenBank/DDBJ databases">
        <title>Metagenome Assembled Genome of Zalaria obscura JY119.</title>
        <authorList>
            <person name="Vighnesh L."/>
            <person name="Jagadeeshwari U."/>
            <person name="Venkata Ramana C."/>
            <person name="Sasikala C."/>
        </authorList>
    </citation>
    <scope>NUCLEOTIDE SEQUENCE</scope>
    <source>
        <strain evidence="1">JY119</strain>
    </source>
</reference>
<protein>
    <submittedName>
        <fullName evidence="1">Uncharacterized protein</fullName>
    </submittedName>
</protein>
<name>A0ACC3S7P7_9PEZI</name>
<sequence length="689" mass="74943">MSEGLAAGAGVQSKSGLDEPSYFNHQPPTVEHFDDPDQPHPSPQLEEAHHDGNETHHIITPRPSPSPKLVSRAHFPDEPSRLEQFFSPPQHADSESVAERDPATDEKAVGEPEQVRPESGGVWQRVREFWQELKDDFGPAEAHHEKTTNLIGDTGIDIHTLRKLRTGHRTTSIVGPSLLLGSPAIGNSYLRDSSPHSRSGSNTGLATPQTPSKRFQAGIDPKEVSRALHNLKNRIGGRPNDKKEAKYVQAKSDLNARRTLVLLLTYAFMLYGAPSHRIEEYVLQLMQVCNLDGRVNYIVGCTELCFINPPDPNDPLTRQSYTTLVKAQGLDVGALEVAFRIYKAVVHGEVSVEEATKSMTELIDAPPYYRPWVIVPFFGLGSAFACVWAYGGYWLDMPIAFFLGSIVGFLQVIVAARNPLYSNVLEVTAALVTSFGARAFATIGGGQKYFCFAAIAESSITLILPGYIVLCGALELQSKSLTAGSTRLFYAVIYSLFLGYGIDVGSQLWKVIDPAAPTSATCPRTVDPHWKILLVPCYLVLQATLIRSRPKQIPVQVLFGSAAYTVNYFVAKYATSQVADTAAAFVLGMLGHLYARSRHAFAFASVVAGIMVLVPSGLSAQGGLVAGISTPLFNNGTTDAQEVYEQNIYQSFSVGAQMIQVAIGLSVGIFLSALAIYPLGRKNNALFSF</sequence>
<evidence type="ECO:0000313" key="2">
    <source>
        <dbReference type="Proteomes" id="UP001320706"/>
    </source>
</evidence>
<evidence type="ECO:0000313" key="1">
    <source>
        <dbReference type="EMBL" id="KAK8200695.1"/>
    </source>
</evidence>